<reference evidence="7 8" key="1">
    <citation type="submission" date="2023-01" db="EMBL/GenBank/DDBJ databases">
        <title>Analysis of 21 Apiospora genomes using comparative genomics revels a genus with tremendous synthesis potential of carbohydrate active enzymes and secondary metabolites.</title>
        <authorList>
            <person name="Sorensen T."/>
        </authorList>
    </citation>
    <scope>NUCLEOTIDE SEQUENCE [LARGE SCALE GENOMIC DNA]</scope>
    <source>
        <strain evidence="7 8">CBS 135458</strain>
    </source>
</reference>
<evidence type="ECO:0000313" key="8">
    <source>
        <dbReference type="Proteomes" id="UP001480595"/>
    </source>
</evidence>
<dbReference type="GeneID" id="92097691"/>
<comment type="caution">
    <text evidence="7">The sequence shown here is derived from an EMBL/GenBank/DDBJ whole genome shotgun (WGS) entry which is preliminary data.</text>
</comment>
<gene>
    <name evidence="7" type="ORF">PG994_013219</name>
</gene>
<dbReference type="Gene3D" id="3.40.50.300">
    <property type="entry name" value="P-loop containing nucleotide triphosphate hydrolases"/>
    <property type="match status" value="1"/>
</dbReference>
<sequence>MDLGNIPRRHSNGIVVQVTSHPAKNQASDNGSDVPKHQEQSQDSAWGQQVHEQTGNHKVNQSQDSVWGPQESVQTGSQEVQPSPFGNSRDAVGNHSVIRFFGARLGYGQLTIAHNFISSRGKQYQFATTSLSVLHSDIDDNFYGHANKNPGSDERNPHVTKWYAQLGLHLSKQDLEGIVLDDVQVYQMSVIVEGKGLKHAIDPEVMAKMKTMRLSGHEEAVEAVSNMFSKRQKTRFTFFCPGFDDQCARELLTFSESRLRTEDDPYGGMFNKVPSTMYFTNLNQLADLTEVRAEVRENAVTYFENIGEFTARFSYGSRNEHILSEAISALLETRDQMGIYTRIPYAQIDGRDVAGLIGLPKPTRVNALPRMDETAPESKPNASEQIHWLAKTLANFWQEAKNNGEDQKGKKAYFREKIQEIMRPAQKVEQIKDRERYLDAWAAHLMPTFKDNQRESPADHRARLENYAAQAVKLFQTNEAPRVIGRRIAVPPWLANWASHWYYVLNPRQRNWPKDSPVERPLVDIHWPLFPAEKCQHYTNQQVQKALATKAFPLKIVRTCHDDTVVAQLGGIAIATSEHGKETSFGNYVDFFPVAEHIRDRIAGKYFQSCAYASTGNRRHRKAAPVESALEAHKVSTQGAPGIEADVVEPVPRKLQDFAAGGIQSLARSLSQFVRRAETGLPEEGHAVRNSALQWLPRIRQISCGIDLGIDHAMQSTTIDENRLKELVTKSQSKSKKSTPDKLAHDTTEAELAEHFKLSTDDAKALKENLSKLELMIINQSDVILGTPAALSKLSRRKGLAIFVCCIFIDEAYRMSEPNTWAVLSAFKDAPFRIMAGDLKQLGPLDLRGSVFNFDLIDSKETETGSSFVNFMHARYIAEIVFRLHYQNAPGLLDRKLGHGKRATILIAAFYSEQVQVIINELARLPKQVCWKDGIKVTTVDGAQGDEADIVIIDHFRSSRLGFTGEHRRVNVAYSRARFINISVLSSKTVSRKDYKTGDSGKDIILRQHNYAKARNAHTEIKAEDTVFCQRCFGKPPKDKCTNDVYCPHCRPWSERASRPADKEAAAKRESRKRGHGGDDDDEAGPSSSKGKGKAKA</sequence>
<feature type="domain" description="DNA2/NAM7 helicase-like C-terminal" evidence="6">
    <location>
        <begin position="854"/>
        <end position="979"/>
    </location>
</feature>
<feature type="compositionally biased region" description="Polar residues" evidence="5">
    <location>
        <begin position="41"/>
        <end position="86"/>
    </location>
</feature>
<feature type="compositionally biased region" description="Basic and acidic residues" evidence="5">
    <location>
        <begin position="1052"/>
        <end position="1069"/>
    </location>
</feature>
<keyword evidence="4" id="KW-0067">ATP-binding</keyword>
<dbReference type="InterPro" id="IPR041679">
    <property type="entry name" value="DNA2/NAM7-like_C"/>
</dbReference>
<evidence type="ECO:0000256" key="2">
    <source>
        <dbReference type="ARBA" id="ARBA00022801"/>
    </source>
</evidence>
<dbReference type="Pfam" id="PF13087">
    <property type="entry name" value="AAA_12"/>
    <property type="match status" value="1"/>
</dbReference>
<organism evidence="7 8">
    <name type="scientific">Apiospora phragmitis</name>
    <dbReference type="NCBI Taxonomy" id="2905665"/>
    <lineage>
        <taxon>Eukaryota</taxon>
        <taxon>Fungi</taxon>
        <taxon>Dikarya</taxon>
        <taxon>Ascomycota</taxon>
        <taxon>Pezizomycotina</taxon>
        <taxon>Sordariomycetes</taxon>
        <taxon>Xylariomycetidae</taxon>
        <taxon>Amphisphaeriales</taxon>
        <taxon>Apiosporaceae</taxon>
        <taxon>Apiospora</taxon>
    </lineage>
</organism>
<evidence type="ECO:0000256" key="4">
    <source>
        <dbReference type="ARBA" id="ARBA00022840"/>
    </source>
</evidence>
<accession>A0ABR1T811</accession>
<dbReference type="PANTHER" id="PTHR43788">
    <property type="entry name" value="DNA2/NAM7 HELICASE FAMILY MEMBER"/>
    <property type="match status" value="1"/>
</dbReference>
<dbReference type="PANTHER" id="PTHR43788:SF8">
    <property type="entry name" value="DNA-BINDING PROTEIN SMUBP-2"/>
    <property type="match status" value="1"/>
</dbReference>
<name>A0ABR1T811_9PEZI</name>
<evidence type="ECO:0000259" key="6">
    <source>
        <dbReference type="Pfam" id="PF13087"/>
    </source>
</evidence>
<evidence type="ECO:0000256" key="3">
    <source>
        <dbReference type="ARBA" id="ARBA00022806"/>
    </source>
</evidence>
<evidence type="ECO:0000313" key="7">
    <source>
        <dbReference type="EMBL" id="KAK8042736.1"/>
    </source>
</evidence>
<keyword evidence="1" id="KW-0547">Nucleotide-binding</keyword>
<feature type="region of interest" description="Disordered" evidence="5">
    <location>
        <begin position="1"/>
        <end position="90"/>
    </location>
</feature>
<protein>
    <recommendedName>
        <fullName evidence="6">DNA2/NAM7 helicase-like C-terminal domain-containing protein</fullName>
    </recommendedName>
</protein>
<keyword evidence="3" id="KW-0347">Helicase</keyword>
<keyword evidence="2" id="KW-0378">Hydrolase</keyword>
<evidence type="ECO:0000256" key="1">
    <source>
        <dbReference type="ARBA" id="ARBA00022741"/>
    </source>
</evidence>
<dbReference type="SUPFAM" id="SSF52540">
    <property type="entry name" value="P-loop containing nucleoside triphosphate hydrolases"/>
    <property type="match status" value="1"/>
</dbReference>
<dbReference type="EMBL" id="JAQQWL010000013">
    <property type="protein sequence ID" value="KAK8042736.1"/>
    <property type="molecule type" value="Genomic_DNA"/>
</dbReference>
<dbReference type="InterPro" id="IPR050534">
    <property type="entry name" value="Coronavir_polyprotein_1ab"/>
</dbReference>
<dbReference type="Proteomes" id="UP001480595">
    <property type="component" value="Unassembled WGS sequence"/>
</dbReference>
<dbReference type="RefSeq" id="XP_066709589.1">
    <property type="nucleotide sequence ID" value="XM_066864628.1"/>
</dbReference>
<evidence type="ECO:0000256" key="5">
    <source>
        <dbReference type="SAM" id="MobiDB-lite"/>
    </source>
</evidence>
<feature type="region of interest" description="Disordered" evidence="5">
    <location>
        <begin position="1052"/>
        <end position="1097"/>
    </location>
</feature>
<feature type="compositionally biased region" description="Polar residues" evidence="5">
    <location>
        <begin position="17"/>
        <end position="31"/>
    </location>
</feature>
<keyword evidence="8" id="KW-1185">Reference proteome</keyword>
<proteinExistence type="predicted"/>
<dbReference type="InterPro" id="IPR027417">
    <property type="entry name" value="P-loop_NTPase"/>
</dbReference>